<feature type="region of interest" description="Disordered" evidence="1">
    <location>
        <begin position="213"/>
        <end position="233"/>
    </location>
</feature>
<organism evidence="2 3">
    <name type="scientific">Lophiotrema nucula</name>
    <dbReference type="NCBI Taxonomy" id="690887"/>
    <lineage>
        <taxon>Eukaryota</taxon>
        <taxon>Fungi</taxon>
        <taxon>Dikarya</taxon>
        <taxon>Ascomycota</taxon>
        <taxon>Pezizomycotina</taxon>
        <taxon>Dothideomycetes</taxon>
        <taxon>Pleosporomycetidae</taxon>
        <taxon>Pleosporales</taxon>
        <taxon>Lophiotremataceae</taxon>
        <taxon>Lophiotrema</taxon>
    </lineage>
</organism>
<dbReference type="Proteomes" id="UP000799770">
    <property type="component" value="Unassembled WGS sequence"/>
</dbReference>
<evidence type="ECO:0000313" key="3">
    <source>
        <dbReference type="Proteomes" id="UP000799770"/>
    </source>
</evidence>
<dbReference type="AlphaFoldDB" id="A0A6A5ZT15"/>
<dbReference type="EMBL" id="ML977312">
    <property type="protein sequence ID" value="KAF2121438.1"/>
    <property type="molecule type" value="Genomic_DNA"/>
</dbReference>
<protein>
    <submittedName>
        <fullName evidence="2">Uncharacterized protein</fullName>
    </submittedName>
</protein>
<evidence type="ECO:0000313" key="2">
    <source>
        <dbReference type="EMBL" id="KAF2121438.1"/>
    </source>
</evidence>
<feature type="compositionally biased region" description="Low complexity" evidence="1">
    <location>
        <begin position="27"/>
        <end position="36"/>
    </location>
</feature>
<keyword evidence="3" id="KW-1185">Reference proteome</keyword>
<reference evidence="2" key="1">
    <citation type="journal article" date="2020" name="Stud. Mycol.">
        <title>101 Dothideomycetes genomes: a test case for predicting lifestyles and emergence of pathogens.</title>
        <authorList>
            <person name="Haridas S."/>
            <person name="Albert R."/>
            <person name="Binder M."/>
            <person name="Bloem J."/>
            <person name="Labutti K."/>
            <person name="Salamov A."/>
            <person name="Andreopoulos B."/>
            <person name="Baker S."/>
            <person name="Barry K."/>
            <person name="Bills G."/>
            <person name="Bluhm B."/>
            <person name="Cannon C."/>
            <person name="Castanera R."/>
            <person name="Culley D."/>
            <person name="Daum C."/>
            <person name="Ezra D."/>
            <person name="Gonzalez J."/>
            <person name="Henrissat B."/>
            <person name="Kuo A."/>
            <person name="Liang C."/>
            <person name="Lipzen A."/>
            <person name="Lutzoni F."/>
            <person name="Magnuson J."/>
            <person name="Mondo S."/>
            <person name="Nolan M."/>
            <person name="Ohm R."/>
            <person name="Pangilinan J."/>
            <person name="Park H.-J."/>
            <person name="Ramirez L."/>
            <person name="Alfaro M."/>
            <person name="Sun H."/>
            <person name="Tritt A."/>
            <person name="Yoshinaga Y."/>
            <person name="Zwiers L.-H."/>
            <person name="Turgeon B."/>
            <person name="Goodwin S."/>
            <person name="Spatafora J."/>
            <person name="Crous P."/>
            <person name="Grigoriev I."/>
        </authorList>
    </citation>
    <scope>NUCLEOTIDE SEQUENCE</scope>
    <source>
        <strain evidence="2">CBS 627.86</strain>
    </source>
</reference>
<gene>
    <name evidence="2" type="ORF">BDV96DRAFT_213105</name>
</gene>
<evidence type="ECO:0000256" key="1">
    <source>
        <dbReference type="SAM" id="MobiDB-lite"/>
    </source>
</evidence>
<proteinExistence type="predicted"/>
<sequence>MPLVRTIKGRDDSIAVKPGLPLLPDASPTSTPTSTPGEDSVQDFPNTTSTLGEHPFLPSGSPSTLPSAYPDRPALNPYRPPSKMPHLGPGWNRAYHSLAEIPDSWRGREFSIDKPVWSNRIGIKGLYIVASMWIGWLLVVWIKGNLYSLNEWLWRRSYDKERRRLRKEREDDSEWEKAYRTCLMEEEARRVEQRIGTPGLGYAEGAGERRSIEPAFSAPSDAGKALSVSVRRV</sequence>
<feature type="region of interest" description="Disordered" evidence="1">
    <location>
        <begin position="1"/>
        <end position="81"/>
    </location>
</feature>
<accession>A0A6A5ZT15</accession>
<name>A0A6A5ZT15_9PLEO</name>